<dbReference type="EMBL" id="LM995447">
    <property type="protein sequence ID" value="CDZ24453.1"/>
    <property type="molecule type" value="Genomic_DNA"/>
</dbReference>
<keyword evidence="2" id="KW-0813">Transport</keyword>
<reference evidence="5" key="1">
    <citation type="submission" date="2014-07" db="EMBL/GenBank/DDBJ databases">
        <authorList>
            <person name="Wibberg D."/>
        </authorList>
    </citation>
    <scope>NUCLEOTIDE SEQUENCE [LARGE SCALE GENOMIC DNA]</scope>
    <source>
        <strain evidence="5">DG5</strain>
    </source>
</reference>
<accession>A0A078KPV8</accession>
<dbReference type="InterPro" id="IPR008218">
    <property type="entry name" value="ATPase_V1-cplx_f_g_su"/>
</dbReference>
<dbReference type="GO" id="GO:0046961">
    <property type="term" value="F:proton-transporting ATPase activity, rotational mechanism"/>
    <property type="evidence" value="ECO:0007669"/>
    <property type="project" value="InterPro"/>
</dbReference>
<dbReference type="Gene3D" id="3.40.50.10580">
    <property type="entry name" value="ATPase, V1 complex, subunit F"/>
    <property type="match status" value="1"/>
</dbReference>
<dbReference type="OrthoDB" id="46791at2"/>
<evidence type="ECO:0000313" key="5">
    <source>
        <dbReference type="Proteomes" id="UP000032431"/>
    </source>
</evidence>
<organism evidence="4 5">
    <name type="scientific">[Clostridium] cellulosi</name>
    <dbReference type="NCBI Taxonomy" id="29343"/>
    <lineage>
        <taxon>Bacteria</taxon>
        <taxon>Bacillati</taxon>
        <taxon>Bacillota</taxon>
        <taxon>Clostridia</taxon>
        <taxon>Eubacteriales</taxon>
        <taxon>Oscillospiraceae</taxon>
        <taxon>Oscillospiraceae incertae sedis</taxon>
    </lineage>
</organism>
<dbReference type="STRING" id="29343.CCDG5_1339"/>
<protein>
    <submittedName>
        <fullName evidence="4">Vacuolar H+transporting two-sector ATPase F subunit</fullName>
    </submittedName>
</protein>
<comment type="similarity">
    <text evidence="1">Belongs to the V-ATPase F subunit family.</text>
</comment>
<dbReference type="Pfam" id="PF01990">
    <property type="entry name" value="ATP-synt_F"/>
    <property type="match status" value="1"/>
</dbReference>
<keyword evidence="5" id="KW-1185">Reference proteome</keyword>
<dbReference type="PATRIC" id="fig|29343.3.peg.1409"/>
<dbReference type="InterPro" id="IPR036906">
    <property type="entry name" value="ATPase_V1_fsu_sf"/>
</dbReference>
<dbReference type="KEGG" id="ccel:CCDG5_1339"/>
<dbReference type="HOGENOM" id="CLU_135754_2_1_9"/>
<gene>
    <name evidence="4" type="ORF">CCDG5_1339</name>
</gene>
<evidence type="ECO:0000256" key="2">
    <source>
        <dbReference type="ARBA" id="ARBA00022448"/>
    </source>
</evidence>
<evidence type="ECO:0000313" key="4">
    <source>
        <dbReference type="EMBL" id="CDZ24453.1"/>
    </source>
</evidence>
<dbReference type="AlphaFoldDB" id="A0A078KPV8"/>
<dbReference type="Proteomes" id="UP000032431">
    <property type="component" value="Chromosome I"/>
</dbReference>
<evidence type="ECO:0000256" key="1">
    <source>
        <dbReference type="ARBA" id="ARBA00010148"/>
    </source>
</evidence>
<name>A0A078KPV8_9FIRM</name>
<keyword evidence="3" id="KW-0406">Ion transport</keyword>
<dbReference type="SUPFAM" id="SSF159468">
    <property type="entry name" value="AtpF-like"/>
    <property type="match status" value="1"/>
</dbReference>
<proteinExistence type="inferred from homology"/>
<evidence type="ECO:0000256" key="3">
    <source>
        <dbReference type="ARBA" id="ARBA00023065"/>
    </source>
</evidence>
<sequence length="102" mass="11460">MRFYLISDNVDTLVGMRLAGIEGIVVHEKEEVRNALKSAMDDPKIGIVLVTEKLVKLCPDLVYELKLNCKRPLIVEIPDRHGSGRANDSITRYVREAIGVKI</sequence>